<keyword evidence="6" id="KW-1185">Reference proteome</keyword>
<dbReference type="EMBL" id="JAXQPW010000001">
    <property type="protein sequence ID" value="MDZ5661240.1"/>
    <property type="molecule type" value="Genomic_DNA"/>
</dbReference>
<dbReference type="InterPro" id="IPR041602">
    <property type="entry name" value="Quercetinase_C"/>
</dbReference>
<feature type="domain" description="Pirin N-terminal" evidence="3">
    <location>
        <begin position="14"/>
        <end position="124"/>
    </location>
</feature>
<dbReference type="InterPro" id="IPR012093">
    <property type="entry name" value="Pirin"/>
</dbReference>
<dbReference type="InterPro" id="IPR011051">
    <property type="entry name" value="RmlC_Cupin_sf"/>
</dbReference>
<evidence type="ECO:0000256" key="2">
    <source>
        <dbReference type="RuleBase" id="RU003457"/>
    </source>
</evidence>
<dbReference type="Pfam" id="PF02678">
    <property type="entry name" value="Pirin"/>
    <property type="match status" value="1"/>
</dbReference>
<dbReference type="SUPFAM" id="SSF51182">
    <property type="entry name" value="RmlC-like cupins"/>
    <property type="match status" value="1"/>
</dbReference>
<dbReference type="RefSeq" id="WP_322423564.1">
    <property type="nucleotide sequence ID" value="NZ_JAXQPW010000001.1"/>
</dbReference>
<evidence type="ECO:0000256" key="1">
    <source>
        <dbReference type="ARBA" id="ARBA00008416"/>
    </source>
</evidence>
<gene>
    <name evidence="5" type="ORF">SFC79_05630</name>
</gene>
<comment type="similarity">
    <text evidence="1 2">Belongs to the pirin family.</text>
</comment>
<dbReference type="PIRSF" id="PIRSF006232">
    <property type="entry name" value="Pirin"/>
    <property type="match status" value="1"/>
</dbReference>
<feature type="domain" description="Quercetin 2,3-dioxygenase C-terminal cupin" evidence="4">
    <location>
        <begin position="163"/>
        <end position="226"/>
    </location>
</feature>
<dbReference type="InterPro" id="IPR003829">
    <property type="entry name" value="Pirin_N_dom"/>
</dbReference>
<protein>
    <submittedName>
        <fullName evidence="5">Pirin family protein</fullName>
    </submittedName>
</protein>
<dbReference type="PANTHER" id="PTHR43212">
    <property type="entry name" value="QUERCETIN 2,3-DIOXYGENASE"/>
    <property type="match status" value="1"/>
</dbReference>
<dbReference type="Gene3D" id="2.60.120.10">
    <property type="entry name" value="Jelly Rolls"/>
    <property type="match status" value="2"/>
</dbReference>
<dbReference type="PANTHER" id="PTHR43212:SF3">
    <property type="entry name" value="QUERCETIN 2,3-DIOXYGENASE"/>
    <property type="match status" value="1"/>
</dbReference>
<reference evidence="5 6" key="1">
    <citation type="submission" date="2023-11" db="EMBL/GenBank/DDBJ databases">
        <title>Novel species in genus Nocardioides.</title>
        <authorList>
            <person name="Zhou H."/>
        </authorList>
    </citation>
    <scope>NUCLEOTIDE SEQUENCE [LARGE SCALE GENOMIC DNA]</scope>
    <source>
        <strain evidence="5 6">S-58</strain>
    </source>
</reference>
<evidence type="ECO:0000259" key="3">
    <source>
        <dbReference type="Pfam" id="PF02678"/>
    </source>
</evidence>
<evidence type="ECO:0000313" key="6">
    <source>
        <dbReference type="Proteomes" id="UP001291999"/>
    </source>
</evidence>
<evidence type="ECO:0000259" key="4">
    <source>
        <dbReference type="Pfam" id="PF17954"/>
    </source>
</evidence>
<comment type="caution">
    <text evidence="5">The sequence shown here is derived from an EMBL/GenBank/DDBJ whole genome shotgun (WGS) entry which is preliminary data.</text>
</comment>
<organism evidence="5 6">
    <name type="scientific">Nocardioides renjunii</name>
    <dbReference type="NCBI Taxonomy" id="3095075"/>
    <lineage>
        <taxon>Bacteria</taxon>
        <taxon>Bacillati</taxon>
        <taxon>Actinomycetota</taxon>
        <taxon>Actinomycetes</taxon>
        <taxon>Propionibacteriales</taxon>
        <taxon>Nocardioidaceae</taxon>
        <taxon>Nocardioides</taxon>
    </lineage>
</organism>
<sequence length="237" mass="24624">MSMALYAASQRSSSTEAGRVTRHSFSFGPHYDPANLGFGPLVCHNDDLLDPSGSRPAGYPEHPHSELEIVTWVLEGALVHTDSAGARHVVAAGRAQVLSAGAGIRHSEVADPASGRCRFVQAWLTPSEPGGAPSYVLGDAPAPATDLVEVVGGTGLPIGTRGARLLVARLRPGRAVALPDDPRQHVFAATGAADLEGVALRAGDAVRLDGEGGRMVTATEETELLVWSFGDRRPGLG</sequence>
<dbReference type="Proteomes" id="UP001291999">
    <property type="component" value="Unassembled WGS sequence"/>
</dbReference>
<accession>A0ABU5K9W2</accession>
<name>A0ABU5K9W2_9ACTN</name>
<evidence type="ECO:0000313" key="5">
    <source>
        <dbReference type="EMBL" id="MDZ5661240.1"/>
    </source>
</evidence>
<dbReference type="Pfam" id="PF17954">
    <property type="entry name" value="Pirin_C_2"/>
    <property type="match status" value="1"/>
</dbReference>
<dbReference type="InterPro" id="IPR014710">
    <property type="entry name" value="RmlC-like_jellyroll"/>
</dbReference>
<proteinExistence type="inferred from homology"/>